<reference evidence="3 4" key="1">
    <citation type="journal article" date="2020" name="Arch. Microbiol.">
        <title>Bradyrhizobium uaiense sp. nov., a new highly efficient cowpea symbiont.</title>
        <authorList>
            <person name="Cabral Michel D."/>
            <person name="Azarias Guimaraes A."/>
            <person name="Martins da Costa E."/>
            <person name="Soares de Carvalho T."/>
            <person name="Balsanelli E."/>
            <person name="Willems A."/>
            <person name="Maltempi de Souza E."/>
            <person name="de Souza Moreira F.M."/>
        </authorList>
    </citation>
    <scope>NUCLEOTIDE SEQUENCE [LARGE SCALE GENOMIC DNA]</scope>
    <source>
        <strain evidence="3 4">UFLA 03-164</strain>
    </source>
</reference>
<dbReference type="InterPro" id="IPR002559">
    <property type="entry name" value="Transposase_11"/>
</dbReference>
<protein>
    <submittedName>
        <fullName evidence="3">Transposase</fullName>
    </submittedName>
</protein>
<proteinExistence type="predicted"/>
<accession>A0A6P1BYG2</accession>
<feature type="domain" description="Transposase IS4-like" evidence="2">
    <location>
        <begin position="14"/>
        <end position="77"/>
    </location>
</feature>
<feature type="non-terminal residue" evidence="3">
    <location>
        <position position="1"/>
    </location>
</feature>
<comment type="caution">
    <text evidence="3">The sequence shown here is derived from an EMBL/GenBank/DDBJ whole genome shotgun (WGS) entry which is preliminary data.</text>
</comment>
<feature type="region of interest" description="Disordered" evidence="1">
    <location>
        <begin position="1"/>
        <end position="22"/>
    </location>
</feature>
<gene>
    <name evidence="3" type="ORF">FNJ47_49270</name>
</gene>
<dbReference type="Proteomes" id="UP000468531">
    <property type="component" value="Unassembled WGS sequence"/>
</dbReference>
<dbReference type="GO" id="GO:0004803">
    <property type="term" value="F:transposase activity"/>
    <property type="evidence" value="ECO:0007669"/>
    <property type="project" value="InterPro"/>
</dbReference>
<evidence type="ECO:0000259" key="2">
    <source>
        <dbReference type="Pfam" id="PF01609"/>
    </source>
</evidence>
<evidence type="ECO:0000313" key="3">
    <source>
        <dbReference type="EMBL" id="NEV03259.1"/>
    </source>
</evidence>
<sequence length="79" mass="8276">SARRRGEKRGSEDQAIGRSRGGLSTKIHMAVRGLGCPVRFTLTAGQKGDAPQAAALIEGLSAEVVMADAAYDADHLRQA</sequence>
<evidence type="ECO:0000256" key="1">
    <source>
        <dbReference type="SAM" id="MobiDB-lite"/>
    </source>
</evidence>
<name>A0A6P1BYG2_9BRAD</name>
<dbReference type="EMBL" id="VKHP01001077">
    <property type="protein sequence ID" value="NEV03259.1"/>
    <property type="molecule type" value="Genomic_DNA"/>
</dbReference>
<feature type="non-terminal residue" evidence="3">
    <location>
        <position position="79"/>
    </location>
</feature>
<keyword evidence="4" id="KW-1185">Reference proteome</keyword>
<evidence type="ECO:0000313" key="4">
    <source>
        <dbReference type="Proteomes" id="UP000468531"/>
    </source>
</evidence>
<organism evidence="3 4">
    <name type="scientific">Bradyrhizobium uaiense</name>
    <dbReference type="NCBI Taxonomy" id="2594946"/>
    <lineage>
        <taxon>Bacteria</taxon>
        <taxon>Pseudomonadati</taxon>
        <taxon>Pseudomonadota</taxon>
        <taxon>Alphaproteobacteria</taxon>
        <taxon>Hyphomicrobiales</taxon>
        <taxon>Nitrobacteraceae</taxon>
        <taxon>Bradyrhizobium</taxon>
    </lineage>
</organism>
<dbReference type="Pfam" id="PF01609">
    <property type="entry name" value="DDE_Tnp_1"/>
    <property type="match status" value="1"/>
</dbReference>
<dbReference type="AlphaFoldDB" id="A0A6P1BYG2"/>
<dbReference type="GO" id="GO:0006313">
    <property type="term" value="P:DNA transposition"/>
    <property type="evidence" value="ECO:0007669"/>
    <property type="project" value="InterPro"/>
</dbReference>
<dbReference type="GO" id="GO:0003677">
    <property type="term" value="F:DNA binding"/>
    <property type="evidence" value="ECO:0007669"/>
    <property type="project" value="InterPro"/>
</dbReference>